<dbReference type="Proteomes" id="UP000008922">
    <property type="component" value="Chromosome"/>
</dbReference>
<proteinExistence type="predicted"/>
<keyword evidence="1" id="KW-1133">Transmembrane helix</keyword>
<evidence type="ECO:0000313" key="3">
    <source>
        <dbReference type="Proteomes" id="UP000008922"/>
    </source>
</evidence>
<dbReference type="KEGG" id="atm:ANT_02030"/>
<dbReference type="InParanoid" id="E8MZ94"/>
<evidence type="ECO:0000313" key="2">
    <source>
        <dbReference type="EMBL" id="BAJ62237.1"/>
    </source>
</evidence>
<dbReference type="EMBL" id="AP012029">
    <property type="protein sequence ID" value="BAJ62237.1"/>
    <property type="molecule type" value="Genomic_DNA"/>
</dbReference>
<name>E8MZ94_ANATU</name>
<gene>
    <name evidence="2" type="ordered locus">ANT_02030</name>
</gene>
<dbReference type="STRING" id="926569.ANT_02030"/>
<feature type="transmembrane region" description="Helical" evidence="1">
    <location>
        <begin position="33"/>
        <end position="50"/>
    </location>
</feature>
<dbReference type="RefSeq" id="WP_013558635.1">
    <property type="nucleotide sequence ID" value="NC_014960.1"/>
</dbReference>
<keyword evidence="3" id="KW-1185">Reference proteome</keyword>
<dbReference type="HOGENOM" id="CLU_2646593_0_0_0"/>
<keyword evidence="1" id="KW-0812">Transmembrane</keyword>
<dbReference type="AlphaFoldDB" id="E8MZ94"/>
<reference evidence="2 3" key="1">
    <citation type="submission" date="2010-12" db="EMBL/GenBank/DDBJ databases">
        <title>Whole genome sequence of Anaerolinea thermophila UNI-1.</title>
        <authorList>
            <person name="Narita-Yamada S."/>
            <person name="Kishi E."/>
            <person name="Watanabe Y."/>
            <person name="Takasaki K."/>
            <person name="Ankai A."/>
            <person name="Oguchi A."/>
            <person name="Fukui S."/>
            <person name="Takahashi M."/>
            <person name="Yashiro I."/>
            <person name="Hosoyama A."/>
            <person name="Sekiguchi Y."/>
            <person name="Hanada S."/>
            <person name="Fujita N."/>
        </authorList>
    </citation>
    <scope>NUCLEOTIDE SEQUENCE [LARGE SCALE GENOMIC DNA]</scope>
    <source>
        <strain evidence="3">DSM 14523 / JCM 11388 / NBRC 100420 / UNI-1</strain>
    </source>
</reference>
<keyword evidence="1" id="KW-0472">Membrane</keyword>
<protein>
    <submittedName>
        <fullName evidence="2">Uncharacterized protein</fullName>
    </submittedName>
</protein>
<accession>E8MZ94</accession>
<sequence length="76" mass="8339">MRKPLGSFFFSVGLVLLVLFVFSDIAEQPQFGLFAGGAVCLILGTALWLTSPRPASGEPPARFRTVKKLMQRKKKA</sequence>
<organism evidence="2 3">
    <name type="scientific">Anaerolinea thermophila (strain DSM 14523 / JCM 11388 / NBRC 100420 / UNI-1)</name>
    <dbReference type="NCBI Taxonomy" id="926569"/>
    <lineage>
        <taxon>Bacteria</taxon>
        <taxon>Bacillati</taxon>
        <taxon>Chloroflexota</taxon>
        <taxon>Anaerolineae</taxon>
        <taxon>Anaerolineales</taxon>
        <taxon>Anaerolineaceae</taxon>
        <taxon>Anaerolinea</taxon>
    </lineage>
</organism>
<evidence type="ECO:0000256" key="1">
    <source>
        <dbReference type="SAM" id="Phobius"/>
    </source>
</evidence>